<keyword evidence="2" id="KW-0238">DNA-binding</keyword>
<gene>
    <name evidence="6" type="ORF">CH380_15360</name>
</gene>
<proteinExistence type="predicted"/>
<keyword evidence="4" id="KW-0812">Transmembrane</keyword>
<dbReference type="InterPro" id="IPR009057">
    <property type="entry name" value="Homeodomain-like_sf"/>
</dbReference>
<evidence type="ECO:0000256" key="4">
    <source>
        <dbReference type="SAM" id="Phobius"/>
    </source>
</evidence>
<evidence type="ECO:0000259" key="5">
    <source>
        <dbReference type="PROSITE" id="PS01124"/>
    </source>
</evidence>
<protein>
    <submittedName>
        <fullName evidence="6">AraC family transcriptional regulator</fullName>
    </submittedName>
</protein>
<keyword evidence="4" id="KW-1133">Transmembrane helix</keyword>
<feature type="transmembrane region" description="Helical" evidence="4">
    <location>
        <begin position="147"/>
        <end position="167"/>
    </location>
</feature>
<dbReference type="GO" id="GO:0003700">
    <property type="term" value="F:DNA-binding transcription factor activity"/>
    <property type="evidence" value="ECO:0007669"/>
    <property type="project" value="InterPro"/>
</dbReference>
<dbReference type="SUPFAM" id="SSF46689">
    <property type="entry name" value="Homeodomain-like"/>
    <property type="match status" value="1"/>
</dbReference>
<name>A0A2M9YL95_9LEPT</name>
<evidence type="ECO:0000313" key="6">
    <source>
        <dbReference type="EMBL" id="PJZ52284.1"/>
    </source>
</evidence>
<feature type="transmembrane region" description="Helical" evidence="4">
    <location>
        <begin position="90"/>
        <end position="111"/>
    </location>
</feature>
<evidence type="ECO:0000256" key="3">
    <source>
        <dbReference type="ARBA" id="ARBA00023163"/>
    </source>
</evidence>
<dbReference type="InterPro" id="IPR018060">
    <property type="entry name" value="HTH_AraC"/>
</dbReference>
<evidence type="ECO:0000256" key="2">
    <source>
        <dbReference type="ARBA" id="ARBA00023125"/>
    </source>
</evidence>
<dbReference type="Gene3D" id="1.10.10.60">
    <property type="entry name" value="Homeodomain-like"/>
    <property type="match status" value="1"/>
</dbReference>
<feature type="transmembrane region" description="Helical" evidence="4">
    <location>
        <begin position="123"/>
        <end position="141"/>
    </location>
</feature>
<sequence length="399" mass="45900">MGFFPDLDFLNYLGSLNGGINRYLEYFYITSIAISFLTGVSGIYKAKSDRLNLVRGIFLLSVFFCILGQGRAFTYVTSPIGTSLNNEHRIFYSYFFGFAVCATLSSVFYVLNIIGYLKDPLRNCLFTFLGFPIILLLSSFVENLHSLIYFGKILVFLMQMVSGIWLASYIKKNQLKPILYNYPIQYFCVALAILTHTVGLWIGAPSLILISVAVPGFFVIYFFVLEYNFPEFWKRHLSIDSAPKEESGTVDTEIGIQETQNISQTNSRNLIEGLDINILESKIERFVLNREFLDEEIRLPDFSAYVGLSVHQASYYLNNYKKLSFSDFLNYHRLQTAKEMILMNQEMNLLEIALACGFNSPSSFRRACLKFEENSPKELRFKLLQERRPIQTLELQAQL</sequence>
<dbReference type="Proteomes" id="UP000232188">
    <property type="component" value="Unassembled WGS sequence"/>
</dbReference>
<dbReference type="PANTHER" id="PTHR43280">
    <property type="entry name" value="ARAC-FAMILY TRANSCRIPTIONAL REGULATOR"/>
    <property type="match status" value="1"/>
</dbReference>
<dbReference type="SMART" id="SM00342">
    <property type="entry name" value="HTH_ARAC"/>
    <property type="match status" value="1"/>
</dbReference>
<keyword evidence="1" id="KW-0805">Transcription regulation</keyword>
<feature type="transmembrane region" description="Helical" evidence="4">
    <location>
        <begin position="26"/>
        <end position="44"/>
    </location>
</feature>
<dbReference type="EMBL" id="NPDV01000014">
    <property type="protein sequence ID" value="PJZ52284.1"/>
    <property type="molecule type" value="Genomic_DNA"/>
</dbReference>
<dbReference type="AlphaFoldDB" id="A0A2M9YL95"/>
<feature type="domain" description="HTH araC/xylS-type" evidence="5">
    <location>
        <begin position="281"/>
        <end position="382"/>
    </location>
</feature>
<keyword evidence="4" id="KW-0472">Membrane</keyword>
<keyword evidence="3" id="KW-0804">Transcription</keyword>
<feature type="transmembrane region" description="Helical" evidence="4">
    <location>
        <begin position="179"/>
        <end position="202"/>
    </location>
</feature>
<dbReference type="Pfam" id="PF12833">
    <property type="entry name" value="HTH_18"/>
    <property type="match status" value="1"/>
</dbReference>
<comment type="caution">
    <text evidence="6">The sequence shown here is derived from an EMBL/GenBank/DDBJ whole genome shotgun (WGS) entry which is preliminary data.</text>
</comment>
<dbReference type="PROSITE" id="PS01124">
    <property type="entry name" value="HTH_ARAC_FAMILY_2"/>
    <property type="match status" value="1"/>
</dbReference>
<dbReference type="PANTHER" id="PTHR43280:SF29">
    <property type="entry name" value="ARAC-FAMILY TRANSCRIPTIONAL REGULATOR"/>
    <property type="match status" value="1"/>
</dbReference>
<feature type="transmembrane region" description="Helical" evidence="4">
    <location>
        <begin position="208"/>
        <end position="229"/>
    </location>
</feature>
<evidence type="ECO:0000256" key="1">
    <source>
        <dbReference type="ARBA" id="ARBA00023015"/>
    </source>
</evidence>
<feature type="transmembrane region" description="Helical" evidence="4">
    <location>
        <begin position="56"/>
        <end position="78"/>
    </location>
</feature>
<reference evidence="6 7" key="1">
    <citation type="submission" date="2017-07" db="EMBL/GenBank/DDBJ databases">
        <title>Leptospira spp. isolated from tropical soils.</title>
        <authorList>
            <person name="Thibeaux R."/>
            <person name="Iraola G."/>
            <person name="Ferres I."/>
            <person name="Bierque E."/>
            <person name="Girault D."/>
            <person name="Soupe-Gilbert M.-E."/>
            <person name="Picardeau M."/>
            <person name="Goarant C."/>
        </authorList>
    </citation>
    <scope>NUCLEOTIDE SEQUENCE [LARGE SCALE GENOMIC DNA]</scope>
    <source>
        <strain evidence="6 7">FH2-B-C1</strain>
    </source>
</reference>
<organism evidence="6 7">
    <name type="scientific">Leptospira adleri</name>
    <dbReference type="NCBI Taxonomy" id="2023186"/>
    <lineage>
        <taxon>Bacteria</taxon>
        <taxon>Pseudomonadati</taxon>
        <taxon>Spirochaetota</taxon>
        <taxon>Spirochaetia</taxon>
        <taxon>Leptospirales</taxon>
        <taxon>Leptospiraceae</taxon>
        <taxon>Leptospira</taxon>
    </lineage>
</organism>
<dbReference type="RefSeq" id="WP_100786640.1">
    <property type="nucleotide sequence ID" value="NZ_NPDV01000014.1"/>
</dbReference>
<dbReference type="GO" id="GO:0043565">
    <property type="term" value="F:sequence-specific DNA binding"/>
    <property type="evidence" value="ECO:0007669"/>
    <property type="project" value="InterPro"/>
</dbReference>
<evidence type="ECO:0000313" key="7">
    <source>
        <dbReference type="Proteomes" id="UP000232188"/>
    </source>
</evidence>
<accession>A0A2M9YL95</accession>